<dbReference type="STRING" id="484498.SAMN05421686_103273"/>
<sequence length="375" mass="41475">MKSPLFLPAFCLLFLLIALPGTAETTEKIRSHQTLEAAVLNQNLPLEKRIKALKTLLSGEMTGGKLPRTFCIWDPIGKAGPIATAAKDQVLRSLHYGMQLTIDVFQNEQEMVETFASKKACDAILVRGATAQRFNRFLATTEAPGALPDRQHLQLLAQVLAKPEIAEHMTNAQYTALGLVTIGYSRLYADSAAKASLNSLDGKSVSVADTDTGFVRLVDTLRGRTRTADMPATVKTFTNELTEFMIAPDISYLAMANGRTGKETRGLAMPLGQSTLQLIGHSDRFPPGLAQILREDFLFKFNSYARMLDKELGNIPTSFWINPSSADMATLNENAQQIRLTLRNEGYYDPVMLRLARKIRCRFSPDESECKNPVE</sequence>
<gene>
    <name evidence="2" type="ORF">SAMN05421686_103273</name>
</gene>
<keyword evidence="1" id="KW-0732">Signal</keyword>
<dbReference type="OrthoDB" id="6117253at2"/>
<dbReference type="RefSeq" id="WP_076514780.1">
    <property type="nucleotide sequence ID" value="NZ_FTOH01000003.1"/>
</dbReference>
<reference evidence="3" key="1">
    <citation type="submission" date="2017-01" db="EMBL/GenBank/DDBJ databases">
        <authorList>
            <person name="Varghese N."/>
            <person name="Submissions S."/>
        </authorList>
    </citation>
    <scope>NUCLEOTIDE SEQUENCE [LARGE SCALE GENOMIC DNA]</scope>
    <source>
        <strain evidence="3">DSM 24913</strain>
    </source>
</reference>
<dbReference type="InterPro" id="IPR045758">
    <property type="entry name" value="AdeT1/2"/>
</dbReference>
<feature type="signal peptide" evidence="1">
    <location>
        <begin position="1"/>
        <end position="23"/>
    </location>
</feature>
<dbReference type="EMBL" id="FTOH01000003">
    <property type="protein sequence ID" value="SIS68543.1"/>
    <property type="molecule type" value="Genomic_DNA"/>
</dbReference>
<dbReference type="Proteomes" id="UP000185639">
    <property type="component" value="Unassembled WGS sequence"/>
</dbReference>
<evidence type="ECO:0000256" key="1">
    <source>
        <dbReference type="SAM" id="SignalP"/>
    </source>
</evidence>
<organism evidence="2 3">
    <name type="scientific">Thalassolituus maritimus</name>
    <dbReference type="NCBI Taxonomy" id="484498"/>
    <lineage>
        <taxon>Bacteria</taxon>
        <taxon>Pseudomonadati</taxon>
        <taxon>Pseudomonadota</taxon>
        <taxon>Gammaproteobacteria</taxon>
        <taxon>Oceanospirillales</taxon>
        <taxon>Oceanospirillaceae</taxon>
        <taxon>Thalassolituus</taxon>
    </lineage>
</organism>
<dbReference type="AlphaFoldDB" id="A0A1N7L411"/>
<proteinExistence type="predicted"/>
<name>A0A1N7L411_9GAMM</name>
<evidence type="ECO:0000313" key="3">
    <source>
        <dbReference type="Proteomes" id="UP000185639"/>
    </source>
</evidence>
<evidence type="ECO:0000313" key="2">
    <source>
        <dbReference type="EMBL" id="SIS68543.1"/>
    </source>
</evidence>
<keyword evidence="3" id="KW-1185">Reference proteome</keyword>
<protein>
    <submittedName>
        <fullName evidence="2">Uncharacterized protein</fullName>
    </submittedName>
</protein>
<feature type="chain" id="PRO_5013156624" evidence="1">
    <location>
        <begin position="24"/>
        <end position="375"/>
    </location>
</feature>
<dbReference type="Pfam" id="PF19582">
    <property type="entry name" value="AdeT1_2"/>
    <property type="match status" value="1"/>
</dbReference>
<accession>A0A1N7L411</accession>